<organism evidence="18 19">
    <name type="scientific">Pseudooceanicola pacificus</name>
    <dbReference type="NCBI Taxonomy" id="2676438"/>
    <lineage>
        <taxon>Bacteria</taxon>
        <taxon>Pseudomonadati</taxon>
        <taxon>Pseudomonadota</taxon>
        <taxon>Alphaproteobacteria</taxon>
        <taxon>Rhodobacterales</taxon>
        <taxon>Paracoccaceae</taxon>
        <taxon>Pseudooceanicola</taxon>
    </lineage>
</organism>
<keyword evidence="6" id="KW-0964">Secreted</keyword>
<evidence type="ECO:0000256" key="15">
    <source>
        <dbReference type="NCBIfam" id="TIGR04265"/>
    </source>
</evidence>
<dbReference type="PANTHER" id="PTHR21248:SF22">
    <property type="entry name" value="PHOSPHOLIPASE D"/>
    <property type="match status" value="1"/>
</dbReference>
<evidence type="ECO:0000313" key="18">
    <source>
        <dbReference type="EMBL" id="MWB79873.1"/>
    </source>
</evidence>
<dbReference type="GO" id="GO:0008808">
    <property type="term" value="F:cardiolipin synthase activity"/>
    <property type="evidence" value="ECO:0007669"/>
    <property type="project" value="UniProtKB-UniRule"/>
</dbReference>
<keyword evidence="11" id="KW-0443">Lipid metabolism</keyword>
<dbReference type="InterPro" id="IPR027379">
    <property type="entry name" value="CLS_N"/>
</dbReference>
<dbReference type="GO" id="GO:0005576">
    <property type="term" value="C:extracellular region"/>
    <property type="evidence" value="ECO:0007669"/>
    <property type="project" value="UniProtKB-SubCell"/>
</dbReference>
<accession>A0A844WE39</accession>
<dbReference type="EMBL" id="WNXQ01000019">
    <property type="protein sequence ID" value="MWB79873.1"/>
    <property type="molecule type" value="Genomic_DNA"/>
</dbReference>
<gene>
    <name evidence="18" type="primary">cls</name>
    <name evidence="18" type="ORF">GLS40_17745</name>
</gene>
<keyword evidence="7" id="KW-0808">Transferase</keyword>
<evidence type="ECO:0000256" key="7">
    <source>
        <dbReference type="ARBA" id="ARBA00022679"/>
    </source>
</evidence>
<evidence type="ECO:0000313" key="19">
    <source>
        <dbReference type="Proteomes" id="UP000443843"/>
    </source>
</evidence>
<dbReference type="RefSeq" id="WP_160383891.1">
    <property type="nucleotide sequence ID" value="NZ_WNXQ01000019.1"/>
</dbReference>
<protein>
    <recommendedName>
        <fullName evidence="15">Cardiolipin synthase</fullName>
        <ecNumber evidence="15">2.7.8.-</ecNumber>
    </recommendedName>
</protein>
<feature type="transmembrane region" description="Helical" evidence="16">
    <location>
        <begin position="31"/>
        <end position="50"/>
    </location>
</feature>
<dbReference type="AlphaFoldDB" id="A0A844WE39"/>
<evidence type="ECO:0000256" key="13">
    <source>
        <dbReference type="ARBA" id="ARBA00023209"/>
    </source>
</evidence>
<feature type="domain" description="PLD phosphodiesterase" evidence="17">
    <location>
        <begin position="381"/>
        <end position="408"/>
    </location>
</feature>
<dbReference type="InterPro" id="IPR001736">
    <property type="entry name" value="PLipase_D/transphosphatidylase"/>
</dbReference>
<name>A0A844WE39_9RHOB</name>
<dbReference type="SUPFAM" id="SSF56024">
    <property type="entry name" value="Phospholipase D/nuclease"/>
    <property type="match status" value="2"/>
</dbReference>
<keyword evidence="12 16" id="KW-0472">Membrane</keyword>
<dbReference type="GO" id="GO:0032049">
    <property type="term" value="P:cardiolipin biosynthetic process"/>
    <property type="evidence" value="ECO:0007669"/>
    <property type="project" value="UniProtKB-UniRule"/>
</dbReference>
<keyword evidence="5" id="KW-0444">Lipid biosynthesis</keyword>
<evidence type="ECO:0000256" key="4">
    <source>
        <dbReference type="ARBA" id="ARBA00022475"/>
    </source>
</evidence>
<dbReference type="Gene3D" id="3.30.870.10">
    <property type="entry name" value="Endonuclease Chain A"/>
    <property type="match status" value="2"/>
</dbReference>
<dbReference type="Pfam" id="PF13091">
    <property type="entry name" value="PLDc_2"/>
    <property type="match status" value="2"/>
</dbReference>
<reference evidence="18 19" key="1">
    <citation type="submission" date="2019-11" db="EMBL/GenBank/DDBJ databases">
        <title>Pseudooceanicola pacifica sp. nov., isolated from deep-sea sediment of the Pacific Ocean.</title>
        <authorList>
            <person name="Lyu L."/>
        </authorList>
    </citation>
    <scope>NUCLEOTIDE SEQUENCE [LARGE SCALE GENOMIC DNA]</scope>
    <source>
        <strain evidence="18 19">216_PA32_1</strain>
    </source>
</reference>
<dbReference type="EC" id="2.7.8.-" evidence="15"/>
<dbReference type="InterPro" id="IPR022924">
    <property type="entry name" value="Cardiolipin_synthase"/>
</dbReference>
<evidence type="ECO:0000256" key="1">
    <source>
        <dbReference type="ARBA" id="ARBA00003145"/>
    </source>
</evidence>
<dbReference type="Pfam" id="PF13396">
    <property type="entry name" value="PLDc_N"/>
    <property type="match status" value="1"/>
</dbReference>
<dbReference type="CDD" id="cd09152">
    <property type="entry name" value="PLDc_EcCLS_like_1"/>
    <property type="match status" value="1"/>
</dbReference>
<dbReference type="SMART" id="SM00155">
    <property type="entry name" value="PLDc"/>
    <property type="match status" value="2"/>
</dbReference>
<keyword evidence="10 16" id="KW-1133">Transmembrane helix</keyword>
<feature type="domain" description="PLD phosphodiesterase" evidence="17">
    <location>
        <begin position="205"/>
        <end position="232"/>
    </location>
</feature>
<evidence type="ECO:0000256" key="16">
    <source>
        <dbReference type="SAM" id="Phobius"/>
    </source>
</evidence>
<evidence type="ECO:0000259" key="17">
    <source>
        <dbReference type="PROSITE" id="PS50035"/>
    </source>
</evidence>
<dbReference type="PANTHER" id="PTHR21248">
    <property type="entry name" value="CARDIOLIPIN SYNTHASE"/>
    <property type="match status" value="1"/>
</dbReference>
<evidence type="ECO:0000256" key="10">
    <source>
        <dbReference type="ARBA" id="ARBA00022989"/>
    </source>
</evidence>
<evidence type="ECO:0000256" key="6">
    <source>
        <dbReference type="ARBA" id="ARBA00022525"/>
    </source>
</evidence>
<comment type="caution">
    <text evidence="18">The sequence shown here is derived from an EMBL/GenBank/DDBJ whole genome shotgun (WGS) entry which is preliminary data.</text>
</comment>
<dbReference type="CDD" id="cd09158">
    <property type="entry name" value="PLDc_EcCLS_like_2"/>
    <property type="match status" value="1"/>
</dbReference>
<evidence type="ECO:0000256" key="5">
    <source>
        <dbReference type="ARBA" id="ARBA00022516"/>
    </source>
</evidence>
<keyword evidence="4" id="KW-1003">Cell membrane</keyword>
<evidence type="ECO:0000256" key="2">
    <source>
        <dbReference type="ARBA" id="ARBA00004613"/>
    </source>
</evidence>
<dbReference type="NCBIfam" id="TIGR04265">
    <property type="entry name" value="bac_cardiolipin"/>
    <property type="match status" value="1"/>
</dbReference>
<keyword evidence="19" id="KW-1185">Reference proteome</keyword>
<evidence type="ECO:0000256" key="11">
    <source>
        <dbReference type="ARBA" id="ARBA00023098"/>
    </source>
</evidence>
<keyword evidence="9" id="KW-0677">Repeat</keyword>
<dbReference type="InterPro" id="IPR025202">
    <property type="entry name" value="PLD-like_dom"/>
</dbReference>
<sequence>MIWIVLGYLAVGLCLLRVLLRAHRDPAARAAWVATVVAVPGVGVVAYLLFGETNIGRRRLDRLRRIEKTLPYPPVPSPDLAPDLDPLFRVGRSISGFAPCTGNSARLMDDSPATIDALVADIDAAREHVHLLFYIWVKDHSGRKVAEALIRAAARGVTCRAMADDIGSRRMIRSPLWEQMRAAGVQVAAAYKVGNPLLRMFIGRIDLRNHRKIVVIDGHITYCGSQNCADPEFLQKAKYAPWVDVMMRFEGPVARQNQRVFAADWMENVDEDLSGLVTDNPPQGGTGFAAQVVATGPSARASAMPEMFTSLIYAARDELFVTTPYYVPTDAIQSALCAAANRGVRVTIIFPARNDSIFVGAASRSYYPELIAAGVRVHEYEPGLLHAKTLTADGRFAFIGSANMDRRSFDLNYENNILLTDPDAIAALRKRQDSFLQASRPVTSGQVAEWSAARRIWQNAVSIIGPVL</sequence>
<dbReference type="Proteomes" id="UP000443843">
    <property type="component" value="Unassembled WGS sequence"/>
</dbReference>
<keyword evidence="13" id="KW-0594">Phospholipid biosynthesis</keyword>
<comment type="subcellular location">
    <subcellularLocation>
        <location evidence="3">Cell membrane</location>
        <topology evidence="3">Multi-pass membrane protein</topology>
    </subcellularLocation>
    <subcellularLocation>
        <location evidence="2">Secreted</location>
    </subcellularLocation>
</comment>
<evidence type="ECO:0000256" key="14">
    <source>
        <dbReference type="ARBA" id="ARBA00023264"/>
    </source>
</evidence>
<dbReference type="GO" id="GO:0005886">
    <property type="term" value="C:plasma membrane"/>
    <property type="evidence" value="ECO:0007669"/>
    <property type="project" value="UniProtKB-SubCell"/>
</dbReference>
<comment type="function">
    <text evidence="1">Could be a virulence factor.</text>
</comment>
<proteinExistence type="predicted"/>
<evidence type="ECO:0000256" key="9">
    <source>
        <dbReference type="ARBA" id="ARBA00022737"/>
    </source>
</evidence>
<evidence type="ECO:0000256" key="8">
    <source>
        <dbReference type="ARBA" id="ARBA00022692"/>
    </source>
</evidence>
<evidence type="ECO:0000256" key="12">
    <source>
        <dbReference type="ARBA" id="ARBA00023136"/>
    </source>
</evidence>
<keyword evidence="14" id="KW-1208">Phospholipid metabolism</keyword>
<keyword evidence="8 16" id="KW-0812">Transmembrane</keyword>
<evidence type="ECO:0000256" key="3">
    <source>
        <dbReference type="ARBA" id="ARBA00004651"/>
    </source>
</evidence>
<dbReference type="PROSITE" id="PS50035">
    <property type="entry name" value="PLD"/>
    <property type="match status" value="2"/>
</dbReference>